<dbReference type="KEGG" id="palb:EJC50_19705"/>
<dbReference type="EMBL" id="CP034437">
    <property type="protein sequence ID" value="AZN41652.1"/>
    <property type="molecule type" value="Genomic_DNA"/>
</dbReference>
<protein>
    <submittedName>
        <fullName evidence="1">Uncharacterized protein</fullName>
    </submittedName>
</protein>
<sequence length="83" mass="9723">MANEKPLFAAKQELKTDQDFELAMLHKEPIEAYQDRMRMRPISTIKSYNDHSVRIVDGTTIVRGSSRFFTLSEEDRLKYISNL</sequence>
<name>A0A3Q8X6K9_9BACL</name>
<organism evidence="1 2">
    <name type="scientific">Paenibacillus albus</name>
    <dbReference type="NCBI Taxonomy" id="2495582"/>
    <lineage>
        <taxon>Bacteria</taxon>
        <taxon>Bacillati</taxon>
        <taxon>Bacillota</taxon>
        <taxon>Bacilli</taxon>
        <taxon>Bacillales</taxon>
        <taxon>Paenibacillaceae</taxon>
        <taxon>Paenibacillus</taxon>
    </lineage>
</organism>
<gene>
    <name evidence="1" type="ORF">EJC50_19705</name>
</gene>
<keyword evidence="2" id="KW-1185">Reference proteome</keyword>
<accession>A0A3Q8X6K9</accession>
<dbReference type="RefSeq" id="WP_126017358.1">
    <property type="nucleotide sequence ID" value="NZ_CP034437.1"/>
</dbReference>
<dbReference type="Proteomes" id="UP000272528">
    <property type="component" value="Chromosome"/>
</dbReference>
<evidence type="ECO:0000313" key="1">
    <source>
        <dbReference type="EMBL" id="AZN41652.1"/>
    </source>
</evidence>
<reference evidence="2" key="1">
    <citation type="submission" date="2018-12" db="EMBL/GenBank/DDBJ databases">
        <title>Genome sequence of Peanibacillus sp.</title>
        <authorList>
            <person name="Subramani G."/>
            <person name="Srinivasan S."/>
            <person name="Kim M.K."/>
        </authorList>
    </citation>
    <scope>NUCLEOTIDE SEQUENCE [LARGE SCALE GENOMIC DNA]</scope>
    <source>
        <strain evidence="2">18JY67-1</strain>
    </source>
</reference>
<dbReference type="OrthoDB" id="2662984at2"/>
<evidence type="ECO:0000313" key="2">
    <source>
        <dbReference type="Proteomes" id="UP000272528"/>
    </source>
</evidence>
<dbReference type="AlphaFoldDB" id="A0A3Q8X6K9"/>
<proteinExistence type="predicted"/>